<keyword evidence="1" id="KW-0175">Coiled coil</keyword>
<name>A0A8C4YRU6_9SAUR</name>
<dbReference type="InterPro" id="IPR035892">
    <property type="entry name" value="C2_domain_sf"/>
</dbReference>
<organism evidence="4 5">
    <name type="scientific">Gopherus evgoodei</name>
    <name type="common">Goodes thornscrub tortoise</name>
    <dbReference type="NCBI Taxonomy" id="1825980"/>
    <lineage>
        <taxon>Eukaryota</taxon>
        <taxon>Metazoa</taxon>
        <taxon>Chordata</taxon>
        <taxon>Craniata</taxon>
        <taxon>Vertebrata</taxon>
        <taxon>Euteleostomi</taxon>
        <taxon>Archelosauria</taxon>
        <taxon>Testudinata</taxon>
        <taxon>Testudines</taxon>
        <taxon>Cryptodira</taxon>
        <taxon>Durocryptodira</taxon>
        <taxon>Testudinoidea</taxon>
        <taxon>Testudinidae</taxon>
        <taxon>Gopherus</taxon>
    </lineage>
</organism>
<dbReference type="PANTHER" id="PTHR21623:SF2">
    <property type="entry name" value="COILED-COIL DOMAIN-CONTAINING PROTEIN 33"/>
    <property type="match status" value="1"/>
</dbReference>
<dbReference type="GO" id="GO:0005777">
    <property type="term" value="C:peroxisome"/>
    <property type="evidence" value="ECO:0007669"/>
    <property type="project" value="TreeGrafter"/>
</dbReference>
<dbReference type="CDD" id="cd00030">
    <property type="entry name" value="C2"/>
    <property type="match status" value="1"/>
</dbReference>
<accession>A0A8C4YRU6</accession>
<keyword evidence="5" id="KW-1185">Reference proteome</keyword>
<proteinExistence type="predicted"/>
<dbReference type="Ensembl" id="ENSGEVT00005030400.1">
    <property type="protein sequence ID" value="ENSGEVP00005028923.1"/>
    <property type="gene ID" value="ENSGEVG00005020305.1"/>
</dbReference>
<dbReference type="PANTHER" id="PTHR21623">
    <property type="entry name" value="SPERIOLIN-BINDING FACTOR"/>
    <property type="match status" value="1"/>
</dbReference>
<dbReference type="Proteomes" id="UP000694390">
    <property type="component" value="Unassembled WGS sequence"/>
</dbReference>
<reference evidence="4" key="2">
    <citation type="submission" date="2025-09" db="UniProtKB">
        <authorList>
            <consortium name="Ensembl"/>
        </authorList>
    </citation>
    <scope>IDENTIFICATION</scope>
</reference>
<dbReference type="Pfam" id="PF00168">
    <property type="entry name" value="C2"/>
    <property type="match status" value="1"/>
</dbReference>
<reference evidence="4" key="1">
    <citation type="submission" date="2025-08" db="UniProtKB">
        <authorList>
            <consortium name="Ensembl"/>
        </authorList>
    </citation>
    <scope>IDENTIFICATION</scope>
</reference>
<dbReference type="InterPro" id="IPR000008">
    <property type="entry name" value="C2_dom"/>
</dbReference>
<evidence type="ECO:0000256" key="1">
    <source>
        <dbReference type="SAM" id="Coils"/>
    </source>
</evidence>
<evidence type="ECO:0000313" key="4">
    <source>
        <dbReference type="Ensembl" id="ENSGEVP00005028923.1"/>
    </source>
</evidence>
<dbReference type="Gene3D" id="2.60.40.150">
    <property type="entry name" value="C2 domain"/>
    <property type="match status" value="1"/>
</dbReference>
<dbReference type="SUPFAM" id="SSF49562">
    <property type="entry name" value="C2 domain (Calcium/lipid-binding domain, CaLB)"/>
    <property type="match status" value="1"/>
</dbReference>
<gene>
    <name evidence="4" type="primary">CCDC33</name>
</gene>
<feature type="coiled-coil region" evidence="1">
    <location>
        <begin position="523"/>
        <end position="655"/>
    </location>
</feature>
<evidence type="ECO:0000259" key="3">
    <source>
        <dbReference type="Pfam" id="PF00168"/>
    </source>
</evidence>
<evidence type="ECO:0000256" key="2">
    <source>
        <dbReference type="SAM" id="MobiDB-lite"/>
    </source>
</evidence>
<dbReference type="InterPro" id="IPR039889">
    <property type="entry name" value="CCD33"/>
</dbReference>
<sequence>MANRAAEPRVPMTLQRARLKAEEKTLDFEFEVVNVQFNEKGRYALRLTVENPLLEGSGAGVRLQVNEGDVLYTSSGTTDIIEQSSLCEIYTFERRRFLFTLPKGFCKNDKNHDVRLRIEALRLCGSSLKSSLRAGEAFFAIYPRTNQPRMNLFARKDEDLYRYSDIMALLRVGEDELAMHCGRLAYAVSFHEHRLPARKETSVSSHQLSPWLSAREDGEQDEEALPGVLSTCTWQVLEAPSEMDEAVQTSETNHWHLAHSGKESISVTLHNASNLPATQKGKVPWPYVTVKSSSDVEKKREAQGVTHVSSEPTHSPTWEEKVTVEIDAEDAGHEGMISEETMKMRPSASPAVDLTTVMFPDPSMVAFDVPRVSNQGYPQVTQPGGPPEKPTWNSSFLFQGRDGATLFSDDCSLVIEYYPYKTKTMGYSEPSPPALFSSDPLPTAKLSPSKLYCCFFQRPDMFLTPSITDTLPILDPKLLGKIGAIREPWAQSSSLVPYASVKGDKLKLALQPPDEVNNYRTAMKKMADDILSLRRHVASLEAENSTLRRNLSMHEETCPHATDRAVWSLAVALKHKLAAGTVEMSRMKDRVQQLQNELIRKNDREKDLVMLQRAHQQQQTVLRKYQEKITKMKALEDTVRQQERVIEKMERMLEEKVPETARTCEQLESAGGYGGKQRSEQLLCSSPPADSVSKEFYSTLLTENMRLREELSRAHYRSSPIILQQQALPVRWVGLGPYHGEDPLLASGSDSLHVQDSVAGSLVALSVCIICLQDMFSTNSEKLSLLAKVEKAQGRIRVLESQLEESARKWGREKQDLSTRLLEQEHGFGRSSSTILHDFSLVSDMPAVPGNPQAGLTQLQSNSSHTQLLNCSPSCHGHCTSGWCRNHVTGL</sequence>
<feature type="compositionally biased region" description="Polar residues" evidence="2">
    <location>
        <begin position="306"/>
        <end position="316"/>
    </location>
</feature>
<dbReference type="OrthoDB" id="552574at2759"/>
<feature type="region of interest" description="Disordered" evidence="2">
    <location>
        <begin position="296"/>
        <end position="318"/>
    </location>
</feature>
<feature type="domain" description="C2" evidence="3">
    <location>
        <begin position="265"/>
        <end position="328"/>
    </location>
</feature>
<dbReference type="GeneTree" id="ENSGT00390000017366"/>
<evidence type="ECO:0000313" key="5">
    <source>
        <dbReference type="Proteomes" id="UP000694390"/>
    </source>
</evidence>
<protein>
    <submittedName>
        <fullName evidence="4">Coiled-coil domain containing 33</fullName>
    </submittedName>
</protein>
<dbReference type="AlphaFoldDB" id="A0A8C4YRU6"/>